<dbReference type="RefSeq" id="YP_010798797.1">
    <property type="nucleotide sequence ID" value="NC_076513.1"/>
</dbReference>
<evidence type="ECO:0000313" key="22">
    <source>
        <dbReference type="EMBL" id="AAL13145.1"/>
    </source>
</evidence>
<evidence type="ECO:0000256" key="10">
    <source>
        <dbReference type="ARBA" id="ARBA00022844"/>
    </source>
</evidence>
<keyword evidence="24" id="KW-1185">Reference proteome</keyword>
<evidence type="ECO:0000256" key="2">
    <source>
        <dbReference type="ARBA" id="ARBA00004315"/>
    </source>
</evidence>
<evidence type="ECO:0000256" key="18">
    <source>
        <dbReference type="SAM" id="MobiDB-lite"/>
    </source>
</evidence>
<evidence type="ECO:0000256" key="13">
    <source>
        <dbReference type="ARBA" id="ARBA00022989"/>
    </source>
</evidence>
<feature type="transmembrane region" description="Helical" evidence="19">
    <location>
        <begin position="399"/>
        <end position="420"/>
    </location>
</feature>
<dbReference type="InterPro" id="IPR003404">
    <property type="entry name" value="Herpes_glycopE_Fc"/>
</dbReference>
<evidence type="ECO:0000256" key="9">
    <source>
        <dbReference type="ARBA" id="ARBA00022812"/>
    </source>
</evidence>
<dbReference type="Proteomes" id="UP000828583">
    <property type="component" value="Segment"/>
</dbReference>
<dbReference type="GO" id="GO:0044156">
    <property type="term" value="C:host cell junction"/>
    <property type="evidence" value="ECO:0007669"/>
    <property type="project" value="UniProtKB-SubCell"/>
</dbReference>
<evidence type="ECO:0000313" key="23">
    <source>
        <dbReference type="EMBL" id="QOD40213.1"/>
    </source>
</evidence>
<dbReference type="GO" id="GO:0019031">
    <property type="term" value="C:viral envelope"/>
    <property type="evidence" value="ECO:0007669"/>
    <property type="project" value="UniProtKB-KW"/>
</dbReference>
<evidence type="ECO:0000256" key="8">
    <source>
        <dbReference type="ARBA" id="ARBA00022692"/>
    </source>
</evidence>
<evidence type="ECO:0000256" key="17">
    <source>
        <dbReference type="ARBA" id="ARBA00025134"/>
    </source>
</evidence>
<gene>
    <name evidence="22" type="primary">US8</name>
</gene>
<keyword evidence="16" id="KW-0325">Glycoprotein</keyword>
<feature type="region of interest" description="Disordered" evidence="18">
    <location>
        <begin position="493"/>
        <end position="529"/>
    </location>
</feature>
<evidence type="ECO:0000256" key="16">
    <source>
        <dbReference type="ARBA" id="ARBA00023180"/>
    </source>
</evidence>
<keyword evidence="13 19" id="KW-1133">Transmembrane helix</keyword>
<dbReference type="GO" id="GO:0055036">
    <property type="term" value="C:virion membrane"/>
    <property type="evidence" value="ECO:0007669"/>
    <property type="project" value="UniProtKB-SubCell"/>
</dbReference>
<dbReference type="GO" id="GO:0044177">
    <property type="term" value="C:host cell Golgi apparatus"/>
    <property type="evidence" value="ECO:0007669"/>
    <property type="project" value="UniProtKB-SubCell"/>
</dbReference>
<evidence type="ECO:0000256" key="12">
    <source>
        <dbReference type="ARBA" id="ARBA00022879"/>
    </source>
</evidence>
<comment type="similarity">
    <text evidence="5">Belongs to the alphaherpesvirinae glycoprotein E family.</text>
</comment>
<reference evidence="23 24" key="2">
    <citation type="submission" date="2020-08" db="EMBL/GenBank/DDBJ databases">
        <title>Genome sequences of two marsupial simplex viruses; Macropodid alphaherpesvirus 2 and 4.</title>
        <authorList>
            <person name="Vaz P.K."/>
            <person name="Mahony T."/>
            <person name="Hartley C.A."/>
            <person name="Motha J."/>
            <person name="Devlin J.M."/>
        </authorList>
    </citation>
    <scope>NUCLEOTIDE SEQUENCE [LARGE SCALE GENOMIC DNA]</scope>
    <source>
        <strain evidence="23 24">V3077/08</strain>
    </source>
</reference>
<evidence type="ECO:0000256" key="7">
    <source>
        <dbReference type="ARBA" id="ARBA00022511"/>
    </source>
</evidence>
<evidence type="ECO:0000256" key="5">
    <source>
        <dbReference type="ARBA" id="ARBA00008101"/>
    </source>
</evidence>
<organism evidence="22">
    <name type="scientific">Macropodid alphaherpesvirus 2</name>
    <dbReference type="NCBI Taxonomy" id="83440"/>
    <lineage>
        <taxon>Viruses</taxon>
        <taxon>Duplodnaviria</taxon>
        <taxon>Heunggongvirae</taxon>
        <taxon>Peploviricota</taxon>
        <taxon>Herviviricetes</taxon>
        <taxon>Herpesvirales</taxon>
        <taxon>Orthoherpesviridae</taxon>
        <taxon>Alphaherpesvirinae</taxon>
        <taxon>Simplexvirus</taxon>
        <taxon>Simplexvirus macropodidalpha2</taxon>
    </lineage>
</organism>
<dbReference type="Pfam" id="PF02480">
    <property type="entry name" value="Herpes_gE"/>
    <property type="match status" value="1"/>
</dbReference>
<evidence type="ECO:0000256" key="3">
    <source>
        <dbReference type="ARBA" id="ARBA00004402"/>
    </source>
</evidence>
<sequence>MRRLCFVSVLLTLYPIAMCVAPRTEWKTVNQSAAVLLFPHQSMSQPYEKRVLSFLPLGGCSLHRPQWVSIQPRQTLFDTTISSQCIDPPVALAMQYVDLTETDPTVTVHDDRITFQDDTISLKNAQLEDSGLYTLKSTSDPTHTTHESIFVRVMPFEPHSTGPGVLGPVEGPRHHKIHHTNPDEEPLNSHHTQGVTVSLATPNSLLFHAGSSFHTDVIIYPEAHDDQEYSLDVVWSYHPLAPHCTEMHIYESCLYHPQLPECMHPADPACSIGTPSAPLGIKRYRGCSAYATPPNCPSTSKFHSPHGISWYEHSINLQFTNASSSVSGVYLCVVFIDEHVHAWGHIVISTADQYLNVVVEDNLPVVQSPEATGHPHAVAPPPQTMMPPSSAPSKSLRPLFYLLGAGVGLAVLGVLAGVCLRPRTKRSFWGRTDKTPWSASHYIKVARGDEELYAVDNSSDSEFEQETMGVGRRYVFPKVESVRPTQEYAVATPHTPSIYLAAGRPHQPQRQSSNRGGRRNSKRPKPRAY</sequence>
<dbReference type="KEGG" id="vg:80537110"/>
<evidence type="ECO:0000256" key="15">
    <source>
        <dbReference type="ARBA" id="ARBA00023136"/>
    </source>
</evidence>
<keyword evidence="15 19" id="KW-0472">Membrane</keyword>
<dbReference type="Gene3D" id="2.60.40.10">
    <property type="entry name" value="Immunoglobulins"/>
    <property type="match status" value="1"/>
</dbReference>
<comment type="function">
    <text evidence="17">In epithelial cells, the heterodimer gE/gI is required for the cell-to-cell spread of the virus, by sorting nascent virions to cell junctions. Once the virus reaches the cell junctions, virus particles can spread to adjacent cells extremely rapidly through interactions with cellular receptors that accumulate at these junctions. Implicated in basolateral spread in polarized cells. In neuronal cells, gE/gI is essential for the anterograde spread of the infection throughout the host nervous system. Together with US9, the heterodimer gE/gI is involved in the sorting and transport of viral structural components toward axon tips.</text>
</comment>
<feature type="domain" description="Envelope glycoprotein E Fc-binding" evidence="20">
    <location>
        <begin position="194"/>
        <end position="364"/>
    </location>
</feature>
<name>Q8JNC3_9ALPH</name>
<protein>
    <recommendedName>
        <fullName evidence="6">Envelope glycoprotein E</fullName>
    </recommendedName>
</protein>
<dbReference type="InterPro" id="IPR013783">
    <property type="entry name" value="Ig-like_fold"/>
</dbReference>
<evidence type="ECO:0000259" key="21">
    <source>
        <dbReference type="Pfam" id="PF20418"/>
    </source>
</evidence>
<evidence type="ECO:0000259" key="20">
    <source>
        <dbReference type="Pfam" id="PF02480"/>
    </source>
</evidence>
<accession>Q8JNC3</accession>
<reference evidence="22" key="1">
    <citation type="submission" date="2001-07" db="EMBL/GenBank/DDBJ databases">
        <title>Macropodid herpesvirus 1 and 2: unique short region glycoproteins.</title>
        <authorList>
            <person name="Thomson D."/>
            <person name="Smith G."/>
        </authorList>
    </citation>
    <scope>NUCLEOTIDE SEQUENCE</scope>
</reference>
<keyword evidence="11" id="KW-1043">Host membrane</keyword>
<dbReference type="InterPro" id="IPR036179">
    <property type="entry name" value="Ig-like_dom_sf"/>
</dbReference>
<dbReference type="Pfam" id="PF20418">
    <property type="entry name" value="Herpes_gE_N"/>
    <property type="match status" value="1"/>
</dbReference>
<keyword evidence="8 19" id="KW-0812">Transmembrane</keyword>
<comment type="subcellular location">
    <subcellularLocation>
        <location evidence="1">Host Golgi apparatus</location>
    </subcellularLocation>
    <subcellularLocation>
        <location evidence="2">Host cell junction</location>
    </subcellularLocation>
    <subcellularLocation>
        <location evidence="3">Host cell membrane</location>
        <topology evidence="3">Single-pass type I membrane protein</topology>
    </subcellularLocation>
    <subcellularLocation>
        <location evidence="4">Virion membrane</location>
        <topology evidence="4">Single-pass type I membrane protein</topology>
    </subcellularLocation>
</comment>
<keyword evidence="9" id="KW-1040">Host Golgi apparatus</keyword>
<dbReference type="SUPFAM" id="SSF48726">
    <property type="entry name" value="Immunoglobulin"/>
    <property type="match status" value="1"/>
</dbReference>
<keyword evidence="14" id="KW-1031">Host cell junction</keyword>
<evidence type="ECO:0000256" key="1">
    <source>
        <dbReference type="ARBA" id="ARBA00004136"/>
    </source>
</evidence>
<feature type="compositionally biased region" description="Basic residues" evidence="18">
    <location>
        <begin position="516"/>
        <end position="529"/>
    </location>
</feature>
<dbReference type="GeneID" id="80537110"/>
<feature type="domain" description="Envelope glycoprotein E N-terminal" evidence="21">
    <location>
        <begin position="46"/>
        <end position="151"/>
    </location>
</feature>
<evidence type="ECO:0000256" key="19">
    <source>
        <dbReference type="SAM" id="Phobius"/>
    </source>
</evidence>
<evidence type="ECO:0000256" key="4">
    <source>
        <dbReference type="ARBA" id="ARBA00004563"/>
    </source>
</evidence>
<dbReference type="EMBL" id="AY048540">
    <property type="protein sequence ID" value="AAL13145.1"/>
    <property type="molecule type" value="Genomic_DNA"/>
</dbReference>
<evidence type="ECO:0000313" key="24">
    <source>
        <dbReference type="Proteomes" id="UP000828583"/>
    </source>
</evidence>
<evidence type="ECO:0000256" key="14">
    <source>
        <dbReference type="ARBA" id="ARBA00023081"/>
    </source>
</evidence>
<keyword evidence="10" id="KW-0946">Virion</keyword>
<dbReference type="InterPro" id="IPR046463">
    <property type="entry name" value="Herpes_gE_N"/>
</dbReference>
<keyword evidence="7" id="KW-1032">Host cell membrane</keyword>
<keyword evidence="12" id="KW-0261">Viral envelope protein</keyword>
<evidence type="ECO:0000256" key="11">
    <source>
        <dbReference type="ARBA" id="ARBA00022870"/>
    </source>
</evidence>
<feature type="region of interest" description="Disordered" evidence="18">
    <location>
        <begin position="370"/>
        <end position="390"/>
    </location>
</feature>
<dbReference type="EMBL" id="MT900475">
    <property type="protein sequence ID" value="QOD40213.1"/>
    <property type="molecule type" value="Genomic_DNA"/>
</dbReference>
<evidence type="ECO:0000256" key="6">
    <source>
        <dbReference type="ARBA" id="ARBA00013988"/>
    </source>
</evidence>
<proteinExistence type="inferred from homology"/>